<gene>
    <name evidence="3" type="ORF">HK097_004384</name>
</gene>
<evidence type="ECO:0008006" key="5">
    <source>
        <dbReference type="Google" id="ProtNLM"/>
    </source>
</evidence>
<dbReference type="NCBIfam" id="TIGR00756">
    <property type="entry name" value="PPR"/>
    <property type="match status" value="2"/>
</dbReference>
<dbReference type="GO" id="GO:0003729">
    <property type="term" value="F:mRNA binding"/>
    <property type="evidence" value="ECO:0007669"/>
    <property type="project" value="TreeGrafter"/>
</dbReference>
<evidence type="ECO:0000313" key="4">
    <source>
        <dbReference type="Proteomes" id="UP001212841"/>
    </source>
</evidence>
<reference evidence="3" key="1">
    <citation type="submission" date="2020-05" db="EMBL/GenBank/DDBJ databases">
        <title>Phylogenomic resolution of chytrid fungi.</title>
        <authorList>
            <person name="Stajich J.E."/>
            <person name="Amses K."/>
            <person name="Simmons R."/>
            <person name="Seto K."/>
            <person name="Myers J."/>
            <person name="Bonds A."/>
            <person name="Quandt C.A."/>
            <person name="Barry K."/>
            <person name="Liu P."/>
            <person name="Grigoriev I."/>
            <person name="Longcore J.E."/>
            <person name="James T.Y."/>
        </authorList>
    </citation>
    <scope>NUCLEOTIDE SEQUENCE</scope>
    <source>
        <strain evidence="3">JEL0318</strain>
    </source>
</reference>
<dbReference type="PANTHER" id="PTHR47934">
    <property type="entry name" value="PENTATRICOPEPTIDE REPEAT-CONTAINING PROTEIN PET309, MITOCHONDRIAL"/>
    <property type="match status" value="1"/>
</dbReference>
<dbReference type="InterPro" id="IPR051114">
    <property type="entry name" value="Mito_RNA_Proc_CCM1"/>
</dbReference>
<feature type="compositionally biased region" description="Pro residues" evidence="2">
    <location>
        <begin position="911"/>
        <end position="922"/>
    </location>
</feature>
<dbReference type="Pfam" id="PF01535">
    <property type="entry name" value="PPR"/>
    <property type="match status" value="2"/>
</dbReference>
<dbReference type="PANTHER" id="PTHR47934:SF6">
    <property type="entry name" value="MITOCHONDRIAL GROUP I INTRON SPLICING FACTOR CCM1-RELATED"/>
    <property type="match status" value="1"/>
</dbReference>
<evidence type="ECO:0000313" key="3">
    <source>
        <dbReference type="EMBL" id="KAJ3034829.1"/>
    </source>
</evidence>
<dbReference type="PROSITE" id="PS51375">
    <property type="entry name" value="PPR"/>
    <property type="match status" value="1"/>
</dbReference>
<evidence type="ECO:0000256" key="2">
    <source>
        <dbReference type="SAM" id="MobiDB-lite"/>
    </source>
</evidence>
<comment type="caution">
    <text evidence="3">The sequence shown here is derived from an EMBL/GenBank/DDBJ whole genome shotgun (WGS) entry which is preliminary data.</text>
</comment>
<dbReference type="Pfam" id="PF13041">
    <property type="entry name" value="PPR_2"/>
    <property type="match status" value="1"/>
</dbReference>
<accession>A0AAD5S1M5</accession>
<organism evidence="3 4">
    <name type="scientific">Rhizophlyctis rosea</name>
    <dbReference type="NCBI Taxonomy" id="64517"/>
    <lineage>
        <taxon>Eukaryota</taxon>
        <taxon>Fungi</taxon>
        <taxon>Fungi incertae sedis</taxon>
        <taxon>Chytridiomycota</taxon>
        <taxon>Chytridiomycota incertae sedis</taxon>
        <taxon>Chytridiomycetes</taxon>
        <taxon>Rhizophlyctidales</taxon>
        <taxon>Rhizophlyctidaceae</taxon>
        <taxon>Rhizophlyctis</taxon>
    </lineage>
</organism>
<keyword evidence="4" id="KW-1185">Reference proteome</keyword>
<dbReference type="GO" id="GO:0005739">
    <property type="term" value="C:mitochondrion"/>
    <property type="evidence" value="ECO:0007669"/>
    <property type="project" value="TreeGrafter"/>
</dbReference>
<feature type="region of interest" description="Disordered" evidence="2">
    <location>
        <begin position="905"/>
        <end position="925"/>
    </location>
</feature>
<dbReference type="Proteomes" id="UP001212841">
    <property type="component" value="Unassembled WGS sequence"/>
</dbReference>
<proteinExistence type="predicted"/>
<protein>
    <recommendedName>
        <fullName evidence="5">Pentacotripeptide-repeat region of PRORP domain-containing protein</fullName>
    </recommendedName>
</protein>
<sequence>MLSLKYAAYQQTPNPEEVWHHFITCLNHYGELNLDLRLWRSILISLSTSTHSKALDRFRFVMSLLQKSEILLDPDAAFHIGSNLPIKYKDTPHILMWLKDYDHCFESPEGQRRFRVGFFQQLFRVGKWKEARTFLRRLRAVGEHRDERMILTEDMMYEIFRIVTKEGSLAIQRKAVRQDIQSRRFASIGRLASDCLVEVMNWARGEDVEVPLRLWNEWVATVSWEVDCFEKALETIQYIEDGGGNPDVTTFNMLLSYLGDRGRLEDAEKLVKEMERRGAEIDAVTCRHMITLYCHAKLPLKAYEYYTKKPAWQKDILTFRDSKRKLARRFALTLLDDTEAPLDPAMHVLHDITSISDDSIDPIWGHHILIVRLISHGRLNDATTHLFNLLNWPIPTLTPTAPTTPLPPLPPPHVRYTIPETYLKSYNTLITTYTKQSLPMALTLFHTLLSHAVTPTIETYTPLITTAFSTHNTPLALSLLSHLQSESRINPTPEFHAQLFKSLIRSQNMTMAQEILKMMAKSGVKPSKEIWLELFRSQLSEGKTLEAQKVLNRWVGSLEEMTGEELGVVLESYMKAGMLSECDKVRSEIIKRWETFDPAKKGVGKRDALSMRVLHPFVESLVRVGRVGEAESLVWSILEKFGKSGTLAVNQLIWNSIVGGYLMKGDLEAARRVVGELRGRRVRWVGPDTEVLFVEYFAREGMWEDAEVCLKKIGKDGRFKAFENAYVGLIKGARERREWDRMERFWNRFVEVAKKRGESVSSDAFAVAISAFATARKYDFAHEVLGRATRELPSVPLFVRTAAMNLFAKEGRVREMEEVLVSVRRGTDGGVGNGDVEEGWGTVMDATSYGILLDGYGRGGEVVKMVELFNRVWKQRKVELSDEVEEGGVLEVGNTEDRIHDTLTSYSPTTTPIPPSASPSPSTPLAITGPISNPQLFKTHGALPLHICLILDGLGFTSHSRSLTSFWRLIKSAGYPLEENCYTSYVEALVRVGRCEEAVEVVRGEMYGDGVDVGVKTVRNL</sequence>
<dbReference type="EMBL" id="JADGJD010002113">
    <property type="protein sequence ID" value="KAJ3034829.1"/>
    <property type="molecule type" value="Genomic_DNA"/>
</dbReference>
<feature type="repeat" description="PPR" evidence="1">
    <location>
        <begin position="247"/>
        <end position="281"/>
    </location>
</feature>
<dbReference type="InterPro" id="IPR011990">
    <property type="entry name" value="TPR-like_helical_dom_sf"/>
</dbReference>
<feature type="non-terminal residue" evidence="3">
    <location>
        <position position="1021"/>
    </location>
</feature>
<dbReference type="GO" id="GO:0006396">
    <property type="term" value="P:RNA processing"/>
    <property type="evidence" value="ECO:0007669"/>
    <property type="project" value="TreeGrafter"/>
</dbReference>
<dbReference type="AlphaFoldDB" id="A0AAD5S1M5"/>
<evidence type="ECO:0000256" key="1">
    <source>
        <dbReference type="PROSITE-ProRule" id="PRU00708"/>
    </source>
</evidence>
<name>A0AAD5S1M5_9FUNG</name>
<dbReference type="Gene3D" id="1.25.40.10">
    <property type="entry name" value="Tetratricopeptide repeat domain"/>
    <property type="match status" value="3"/>
</dbReference>
<dbReference type="GO" id="GO:0007005">
    <property type="term" value="P:mitochondrion organization"/>
    <property type="evidence" value="ECO:0007669"/>
    <property type="project" value="TreeGrafter"/>
</dbReference>
<dbReference type="InterPro" id="IPR002885">
    <property type="entry name" value="PPR_rpt"/>
</dbReference>